<reference evidence="2" key="2">
    <citation type="submission" date="2002-05" db="EMBL/GenBank/DDBJ databases">
        <title>Oryza sativa nipponbare(GA3) genomic DNA, chromosome 7, PAC clone:P0592C06.</title>
        <authorList>
            <person name="Sasaki T."/>
            <person name="Matsumoto T."/>
            <person name="Katayose Y."/>
        </authorList>
    </citation>
    <scope>NUCLEOTIDE SEQUENCE</scope>
</reference>
<dbReference type="AlphaFoldDB" id="Q8LIS1"/>
<evidence type="ECO:0000313" key="3">
    <source>
        <dbReference type="Proteomes" id="UP000000763"/>
    </source>
</evidence>
<reference evidence="3" key="3">
    <citation type="journal article" date="2005" name="Nature">
        <title>The map-based sequence of the rice genome.</title>
        <authorList>
            <consortium name="International rice genome sequencing project (IRGSP)"/>
            <person name="Matsumoto T."/>
            <person name="Wu J."/>
            <person name="Kanamori H."/>
            <person name="Katayose Y."/>
            <person name="Fujisawa M."/>
            <person name="Namiki N."/>
            <person name="Mizuno H."/>
            <person name="Yamamoto K."/>
            <person name="Antonio B.A."/>
            <person name="Baba T."/>
            <person name="Sakata K."/>
            <person name="Nagamura Y."/>
            <person name="Aoki H."/>
            <person name="Arikawa K."/>
            <person name="Arita K."/>
            <person name="Bito T."/>
            <person name="Chiden Y."/>
            <person name="Fujitsuka N."/>
            <person name="Fukunaka R."/>
            <person name="Hamada M."/>
            <person name="Harada C."/>
            <person name="Hayashi A."/>
            <person name="Hijishita S."/>
            <person name="Honda M."/>
            <person name="Hosokawa S."/>
            <person name="Ichikawa Y."/>
            <person name="Idonuma A."/>
            <person name="Iijima M."/>
            <person name="Ikeda M."/>
            <person name="Ikeno M."/>
            <person name="Ito K."/>
            <person name="Ito S."/>
            <person name="Ito T."/>
            <person name="Ito Y."/>
            <person name="Ito Y."/>
            <person name="Iwabuchi A."/>
            <person name="Kamiya K."/>
            <person name="Karasawa W."/>
            <person name="Kurita K."/>
            <person name="Katagiri S."/>
            <person name="Kikuta A."/>
            <person name="Kobayashi H."/>
            <person name="Kobayashi N."/>
            <person name="Machita K."/>
            <person name="Maehara T."/>
            <person name="Masukawa M."/>
            <person name="Mizubayashi T."/>
            <person name="Mukai Y."/>
            <person name="Nagasaki H."/>
            <person name="Nagata Y."/>
            <person name="Naito S."/>
            <person name="Nakashima M."/>
            <person name="Nakama Y."/>
            <person name="Nakamichi Y."/>
            <person name="Nakamura M."/>
            <person name="Meguro A."/>
            <person name="Negishi M."/>
            <person name="Ohta I."/>
            <person name="Ohta T."/>
            <person name="Okamoto M."/>
            <person name="Ono N."/>
            <person name="Saji S."/>
            <person name="Sakaguchi M."/>
            <person name="Sakai K."/>
            <person name="Shibata M."/>
            <person name="Shimokawa T."/>
            <person name="Song J."/>
            <person name="Takazaki Y."/>
            <person name="Terasawa K."/>
            <person name="Tsugane M."/>
            <person name="Tsuji K."/>
            <person name="Ueda S."/>
            <person name="Waki K."/>
            <person name="Yamagata H."/>
            <person name="Yamamoto M."/>
            <person name="Yamamoto S."/>
            <person name="Yamane H."/>
            <person name="Yoshiki S."/>
            <person name="Yoshihara R."/>
            <person name="Yukawa K."/>
            <person name="Zhong H."/>
            <person name="Yano M."/>
            <person name="Yuan Q."/>
            <person name="Ouyang S."/>
            <person name="Liu J."/>
            <person name="Jones K.M."/>
            <person name="Gansberger K."/>
            <person name="Moffat K."/>
            <person name="Hill J."/>
            <person name="Bera J."/>
            <person name="Fadrosh D."/>
            <person name="Jin S."/>
            <person name="Johri S."/>
            <person name="Kim M."/>
            <person name="Overton L."/>
            <person name="Reardon M."/>
            <person name="Tsitrin T."/>
            <person name="Vuong H."/>
            <person name="Weaver B."/>
            <person name="Ciecko A."/>
            <person name="Tallon L."/>
            <person name="Jackson J."/>
            <person name="Pai G."/>
            <person name="Aken S.V."/>
            <person name="Utterback T."/>
            <person name="Reidmuller S."/>
            <person name="Feldblyum T."/>
            <person name="Hsiao J."/>
            <person name="Zismann V."/>
            <person name="Iobst S."/>
            <person name="de Vazeille A.R."/>
            <person name="Buell C.R."/>
            <person name="Ying K."/>
            <person name="Li Y."/>
            <person name="Lu T."/>
            <person name="Huang Y."/>
            <person name="Zhao Q."/>
            <person name="Feng Q."/>
            <person name="Zhang L."/>
            <person name="Zhu J."/>
            <person name="Weng Q."/>
            <person name="Mu J."/>
            <person name="Lu Y."/>
            <person name="Fan D."/>
            <person name="Liu Y."/>
            <person name="Guan J."/>
            <person name="Zhang Y."/>
            <person name="Yu S."/>
            <person name="Liu X."/>
            <person name="Zhang Y."/>
            <person name="Hong G."/>
            <person name="Han B."/>
            <person name="Choisne N."/>
            <person name="Demange N."/>
            <person name="Orjeda G."/>
            <person name="Samain S."/>
            <person name="Cattolico L."/>
            <person name="Pelletier E."/>
            <person name="Couloux A."/>
            <person name="Segurens B."/>
            <person name="Wincker P."/>
            <person name="D'Hont A."/>
            <person name="Scarpelli C."/>
            <person name="Weissenbach J."/>
            <person name="Salanoubat M."/>
            <person name="Quetier F."/>
            <person name="Yu Y."/>
            <person name="Kim H.R."/>
            <person name="Rambo T."/>
            <person name="Currie J."/>
            <person name="Collura K."/>
            <person name="Luo M."/>
            <person name="Yang T."/>
            <person name="Ammiraju J.S.S."/>
            <person name="Engler F."/>
            <person name="Soderlund C."/>
            <person name="Wing R.A."/>
            <person name="Palmer L.E."/>
            <person name="de la Bastide M."/>
            <person name="Spiegel L."/>
            <person name="Nascimento L."/>
            <person name="Zutavern T."/>
            <person name="O'Shaughnessy A."/>
            <person name="Dike S."/>
            <person name="Dedhia N."/>
            <person name="Preston R."/>
            <person name="Balija V."/>
            <person name="McCombie W.R."/>
            <person name="Chow T."/>
            <person name="Chen H."/>
            <person name="Chung M."/>
            <person name="Chen C."/>
            <person name="Shaw J."/>
            <person name="Wu H."/>
            <person name="Hsiao K."/>
            <person name="Chao Y."/>
            <person name="Chu M."/>
            <person name="Cheng C."/>
            <person name="Hour A."/>
            <person name="Lee P."/>
            <person name="Lin S."/>
            <person name="Lin Y."/>
            <person name="Liou J."/>
            <person name="Liu S."/>
            <person name="Hsing Y."/>
            <person name="Raghuvanshi S."/>
            <person name="Mohanty A."/>
            <person name="Bharti A.K."/>
            <person name="Gaur A."/>
            <person name="Gupta V."/>
            <person name="Kumar D."/>
            <person name="Ravi V."/>
            <person name="Vij S."/>
            <person name="Kapur A."/>
            <person name="Khurana P."/>
            <person name="Khurana P."/>
            <person name="Khurana J.P."/>
            <person name="Tyagi A.K."/>
            <person name="Gaikwad K."/>
            <person name="Singh A."/>
            <person name="Dalal V."/>
            <person name="Srivastava S."/>
            <person name="Dixit A."/>
            <person name="Pal A.K."/>
            <person name="Ghazi I.A."/>
            <person name="Yadav M."/>
            <person name="Pandit A."/>
            <person name="Bhargava A."/>
            <person name="Sureshbabu K."/>
            <person name="Batra K."/>
            <person name="Sharma T.R."/>
            <person name="Mohapatra T."/>
            <person name="Singh N.K."/>
            <person name="Messing J."/>
            <person name="Nelson A.B."/>
            <person name="Fuks G."/>
            <person name="Kavchok S."/>
            <person name="Keizer G."/>
            <person name="Linton E."/>
            <person name="Llaca V."/>
            <person name="Song R."/>
            <person name="Tanyolac B."/>
            <person name="Young S."/>
            <person name="Ho-Il K."/>
            <person name="Hahn J.H."/>
            <person name="Sangsakoo G."/>
            <person name="Vanavichit A."/>
            <person name="de Mattos Luiz.A.T."/>
            <person name="Zimmer P.D."/>
            <person name="Malone G."/>
            <person name="Dellagostin O."/>
            <person name="de Oliveira A.C."/>
            <person name="Bevan M."/>
            <person name="Bancroft I."/>
            <person name="Minx P."/>
            <person name="Cordum H."/>
            <person name="Wilson R."/>
            <person name="Cheng Z."/>
            <person name="Jin W."/>
            <person name="Jiang J."/>
            <person name="Leong S.A."/>
            <person name="Iwama H."/>
            <person name="Gojobori T."/>
            <person name="Itoh T."/>
            <person name="Niimura Y."/>
            <person name="Fujii Y."/>
            <person name="Habara T."/>
            <person name="Sakai H."/>
            <person name="Sato Y."/>
            <person name="Wilson G."/>
            <person name="Kumar K."/>
            <person name="McCouch S."/>
            <person name="Juretic N."/>
            <person name="Hoen D."/>
            <person name="Wright S."/>
            <person name="Bruskiewich R."/>
            <person name="Bureau T."/>
            <person name="Miyao A."/>
            <person name="Hirochika H."/>
            <person name="Nishikawa T."/>
            <person name="Kadowaki K."/>
            <person name="Sugiura M."/>
            <person name="Burr B."/>
            <person name="Sasaki T."/>
        </authorList>
    </citation>
    <scope>NUCLEOTIDE SEQUENCE [LARGE SCALE GENOMIC DNA]</scope>
    <source>
        <strain evidence="3">cv. Nipponbare</strain>
    </source>
</reference>
<proteinExistence type="predicted"/>
<sequence length="56" mass="6342">MGVVKSPAVVFLVESDQLKKIYPEESEFNEDAESFFLVLQGLVSPYGYKYVYPGSF</sequence>
<dbReference type="EMBL" id="AP003740">
    <property type="protein sequence ID" value="BAC06915.1"/>
    <property type="molecule type" value="Genomic_DNA"/>
</dbReference>
<dbReference type="EMBL" id="AP005197">
    <property type="protein sequence ID" value="BAD31196.1"/>
    <property type="molecule type" value="Genomic_DNA"/>
</dbReference>
<gene>
    <name evidence="1" type="primary">OJ1118_B03.104</name>
    <name evidence="2" type="synonym">P0592C06.137</name>
</gene>
<reference evidence="3" key="4">
    <citation type="journal article" date="2008" name="Nucleic Acids Res.">
        <title>The rice annotation project database (RAP-DB): 2008 update.</title>
        <authorList>
            <consortium name="The rice annotation project (RAP)"/>
        </authorList>
    </citation>
    <scope>GENOME REANNOTATION</scope>
    <source>
        <strain evidence="3">cv. Nipponbare</strain>
    </source>
</reference>
<organism evidence="1 3">
    <name type="scientific">Oryza sativa subsp. japonica</name>
    <name type="common">Rice</name>
    <dbReference type="NCBI Taxonomy" id="39947"/>
    <lineage>
        <taxon>Eukaryota</taxon>
        <taxon>Viridiplantae</taxon>
        <taxon>Streptophyta</taxon>
        <taxon>Embryophyta</taxon>
        <taxon>Tracheophyta</taxon>
        <taxon>Spermatophyta</taxon>
        <taxon>Magnoliopsida</taxon>
        <taxon>Liliopsida</taxon>
        <taxon>Poales</taxon>
        <taxon>Poaceae</taxon>
        <taxon>BOP clade</taxon>
        <taxon>Oryzoideae</taxon>
        <taxon>Oryzeae</taxon>
        <taxon>Oryzinae</taxon>
        <taxon>Oryza</taxon>
        <taxon>Oryza sativa</taxon>
    </lineage>
</organism>
<accession>Q8LIS1</accession>
<name>Q8LIS1_ORYSJ</name>
<protein>
    <submittedName>
        <fullName evidence="1">Uncharacterized protein</fullName>
    </submittedName>
</protein>
<evidence type="ECO:0000313" key="2">
    <source>
        <dbReference type="EMBL" id="BAD31196.1"/>
    </source>
</evidence>
<evidence type="ECO:0000313" key="1">
    <source>
        <dbReference type="EMBL" id="BAC06915.1"/>
    </source>
</evidence>
<reference evidence="1" key="1">
    <citation type="submission" date="2001-06" db="EMBL/GenBank/DDBJ databases">
        <title>Oryza sativa nipponbare(GA3) genomic DNA, chromosome 7, BAC clone:OJ1118_B03.</title>
        <authorList>
            <person name="Sasaki T."/>
            <person name="Matsumoto T."/>
            <person name="Yamamoto K."/>
        </authorList>
    </citation>
    <scope>NUCLEOTIDE SEQUENCE</scope>
</reference>
<dbReference type="Proteomes" id="UP000000763">
    <property type="component" value="Chromosome 7"/>
</dbReference>